<proteinExistence type="predicted"/>
<dbReference type="AlphaFoldDB" id="A0A4R2PK71"/>
<feature type="domain" description="Tetrapyrrole methylase" evidence="1">
    <location>
        <begin position="7"/>
        <end position="208"/>
    </location>
</feature>
<dbReference type="InParanoid" id="A0A4R2PK71"/>
<dbReference type="InterPro" id="IPR000878">
    <property type="entry name" value="4pyrrol_Mease"/>
</dbReference>
<evidence type="ECO:0000259" key="1">
    <source>
        <dbReference type="Pfam" id="PF00590"/>
    </source>
</evidence>
<dbReference type="GO" id="GO:0032259">
    <property type="term" value="P:methylation"/>
    <property type="evidence" value="ECO:0007669"/>
    <property type="project" value="UniProtKB-KW"/>
</dbReference>
<dbReference type="InterPro" id="IPR014777">
    <property type="entry name" value="4pyrrole_Mease_sub1"/>
</dbReference>
<organism evidence="2 3">
    <name type="scientific">Rhodothalassium salexigens DSM 2132</name>
    <dbReference type="NCBI Taxonomy" id="1188247"/>
    <lineage>
        <taxon>Bacteria</taxon>
        <taxon>Pseudomonadati</taxon>
        <taxon>Pseudomonadota</taxon>
        <taxon>Alphaproteobacteria</taxon>
        <taxon>Rhodothalassiales</taxon>
        <taxon>Rhodothalassiaceae</taxon>
        <taxon>Rhodothalassium</taxon>
    </lineage>
</organism>
<accession>A0A4R2PK71</accession>
<dbReference type="RefSeq" id="WP_132708066.1">
    <property type="nucleotide sequence ID" value="NZ_JACIGF010000004.1"/>
</dbReference>
<dbReference type="Proteomes" id="UP000295399">
    <property type="component" value="Unassembled WGS sequence"/>
</dbReference>
<name>A0A4R2PK71_RHOSA</name>
<dbReference type="EMBL" id="SLXO01000004">
    <property type="protein sequence ID" value="TCP35154.1"/>
    <property type="molecule type" value="Genomic_DNA"/>
</dbReference>
<dbReference type="Gene3D" id="3.40.1010.10">
    <property type="entry name" value="Cobalt-precorrin-4 Transmethylase, Domain 1"/>
    <property type="match status" value="1"/>
</dbReference>
<sequence length="274" mass="29609">MTDKPGRLVVVGTGINIAGQCTLMAKSRIETADHVFTLATPVIAEWLTTLNPKVSDLRTHYDYANGKDRLDSYRGMVADLVAAVRAGRNVVAAFYGHPGVFACVGHWAIEQLRGEGYEAWMEPGVSAEDCLVADLGLDPGARGCLSYEATHFMLYDCPMDASALLILWQIGIAGDHTRTTRFATPERLAVLVDLLSRAYPQSHEAIAYEAPVLTPFETARIDRFPLADLPKAQLTATTTLVIPPATGKTERPGMAETLAALIATEPAWPEATQA</sequence>
<protein>
    <submittedName>
        <fullName evidence="2">Tetrapyrrole (Corrin/porphyrin) methylase-like protein</fullName>
    </submittedName>
</protein>
<comment type="caution">
    <text evidence="2">The sequence shown here is derived from an EMBL/GenBank/DDBJ whole genome shotgun (WGS) entry which is preliminary data.</text>
</comment>
<keyword evidence="2" id="KW-0808">Transferase</keyword>
<dbReference type="InterPro" id="IPR035996">
    <property type="entry name" value="4pyrrol_Methylase_sf"/>
</dbReference>
<reference evidence="2 3" key="1">
    <citation type="submission" date="2019-03" db="EMBL/GenBank/DDBJ databases">
        <title>Genomic Encyclopedia of Type Strains, Phase IV (KMG-IV): sequencing the most valuable type-strain genomes for metagenomic binning, comparative biology and taxonomic classification.</title>
        <authorList>
            <person name="Goeker M."/>
        </authorList>
    </citation>
    <scope>NUCLEOTIDE SEQUENCE [LARGE SCALE GENOMIC DNA]</scope>
    <source>
        <strain evidence="2 3">DSM 2132</strain>
    </source>
</reference>
<dbReference type="GO" id="GO:0008168">
    <property type="term" value="F:methyltransferase activity"/>
    <property type="evidence" value="ECO:0007669"/>
    <property type="project" value="UniProtKB-KW"/>
</dbReference>
<dbReference type="OrthoDB" id="1459304at2"/>
<dbReference type="Pfam" id="PF00590">
    <property type="entry name" value="TP_methylase"/>
    <property type="match status" value="1"/>
</dbReference>
<dbReference type="SUPFAM" id="SSF53790">
    <property type="entry name" value="Tetrapyrrole methylase"/>
    <property type="match status" value="1"/>
</dbReference>
<dbReference type="CDD" id="cd19916">
    <property type="entry name" value="OphMA_like"/>
    <property type="match status" value="1"/>
</dbReference>
<gene>
    <name evidence="2" type="ORF">EV659_1043</name>
</gene>
<evidence type="ECO:0000313" key="2">
    <source>
        <dbReference type="EMBL" id="TCP35154.1"/>
    </source>
</evidence>
<keyword evidence="2" id="KW-0489">Methyltransferase</keyword>
<keyword evidence="3" id="KW-1185">Reference proteome</keyword>
<evidence type="ECO:0000313" key="3">
    <source>
        <dbReference type="Proteomes" id="UP000295399"/>
    </source>
</evidence>